<proteinExistence type="predicted"/>
<comment type="caution">
    <text evidence="6">The sequence shown here is derived from an EMBL/GenBank/DDBJ whole genome shotgun (WGS) entry which is preliminary data.</text>
</comment>
<dbReference type="PROSITE" id="PS50977">
    <property type="entry name" value="HTH_TETR_2"/>
    <property type="match status" value="1"/>
</dbReference>
<feature type="domain" description="HTH tetR-type" evidence="5">
    <location>
        <begin position="6"/>
        <end position="66"/>
    </location>
</feature>
<organism evidence="6 7">
    <name type="scientific">Ancylobacter novellus</name>
    <name type="common">Thiobacillus novellus</name>
    <dbReference type="NCBI Taxonomy" id="921"/>
    <lineage>
        <taxon>Bacteria</taxon>
        <taxon>Pseudomonadati</taxon>
        <taxon>Pseudomonadota</taxon>
        <taxon>Alphaproteobacteria</taxon>
        <taxon>Hyphomicrobiales</taxon>
        <taxon>Xanthobacteraceae</taxon>
        <taxon>Ancylobacter</taxon>
    </lineage>
</organism>
<protein>
    <submittedName>
        <fullName evidence="6">TetR family transcriptional regulator</fullName>
    </submittedName>
</protein>
<sequence>MGRPKEFDPDEALCAALDVFWRRGYEGASLTELTEAMGITRPSLYATYGNKEELFRKVLDRYEQRHLCFVERALDEPRLVDAMGMLLRVYAEVLTDPMHPPGCLGVNSAVCGGGESESIRRELLQRRTLSEDMIRRRLERAHEEGDLPAEEDPADWARYMMSVGLGMAVRAASCAPRDELYRIAALALRALPVVEPAPAPALQA</sequence>
<keyword evidence="1" id="KW-0805">Transcription regulation</keyword>
<keyword evidence="3" id="KW-0804">Transcription</keyword>
<gene>
    <name evidence="6" type="ORF">DI565_18135</name>
</gene>
<dbReference type="InterPro" id="IPR001647">
    <property type="entry name" value="HTH_TetR"/>
</dbReference>
<evidence type="ECO:0000256" key="1">
    <source>
        <dbReference type="ARBA" id="ARBA00023015"/>
    </source>
</evidence>
<evidence type="ECO:0000256" key="2">
    <source>
        <dbReference type="ARBA" id="ARBA00023125"/>
    </source>
</evidence>
<evidence type="ECO:0000256" key="4">
    <source>
        <dbReference type="PROSITE-ProRule" id="PRU00335"/>
    </source>
</evidence>
<name>A0A2W5K1H3_ANCNO</name>
<feature type="DNA-binding region" description="H-T-H motif" evidence="4">
    <location>
        <begin position="29"/>
        <end position="48"/>
    </location>
</feature>
<dbReference type="PANTHER" id="PTHR47506">
    <property type="entry name" value="TRANSCRIPTIONAL REGULATORY PROTEIN"/>
    <property type="match status" value="1"/>
</dbReference>
<dbReference type="EMBL" id="QFPN01000012">
    <property type="protein sequence ID" value="PZQ11222.1"/>
    <property type="molecule type" value="Genomic_DNA"/>
</dbReference>
<dbReference type="Proteomes" id="UP000249577">
    <property type="component" value="Unassembled WGS sequence"/>
</dbReference>
<evidence type="ECO:0000259" key="5">
    <source>
        <dbReference type="PROSITE" id="PS50977"/>
    </source>
</evidence>
<evidence type="ECO:0000256" key="3">
    <source>
        <dbReference type="ARBA" id="ARBA00023163"/>
    </source>
</evidence>
<dbReference type="PRINTS" id="PR00455">
    <property type="entry name" value="HTHTETR"/>
</dbReference>
<dbReference type="AlphaFoldDB" id="A0A2W5K1H3"/>
<dbReference type="InterPro" id="IPR009057">
    <property type="entry name" value="Homeodomain-like_sf"/>
</dbReference>
<reference evidence="6 7" key="1">
    <citation type="submission" date="2017-08" db="EMBL/GenBank/DDBJ databases">
        <title>Infants hospitalized years apart are colonized by the same room-sourced microbial strains.</title>
        <authorList>
            <person name="Brooks B."/>
            <person name="Olm M.R."/>
            <person name="Firek B.A."/>
            <person name="Baker R."/>
            <person name="Thomas B.C."/>
            <person name="Morowitz M.J."/>
            <person name="Banfield J.F."/>
        </authorList>
    </citation>
    <scope>NUCLEOTIDE SEQUENCE [LARGE SCALE GENOMIC DNA]</scope>
    <source>
        <strain evidence="6">S2_005_003_R2_43</strain>
    </source>
</reference>
<keyword evidence="2 4" id="KW-0238">DNA-binding</keyword>
<dbReference type="InterPro" id="IPR011075">
    <property type="entry name" value="TetR_C"/>
</dbReference>
<dbReference type="Pfam" id="PF00440">
    <property type="entry name" value="TetR_N"/>
    <property type="match status" value="1"/>
</dbReference>
<dbReference type="Gene3D" id="1.10.10.60">
    <property type="entry name" value="Homeodomain-like"/>
    <property type="match status" value="1"/>
</dbReference>
<dbReference type="InterPro" id="IPR036271">
    <property type="entry name" value="Tet_transcr_reg_TetR-rel_C_sf"/>
</dbReference>
<dbReference type="PANTHER" id="PTHR47506:SF1">
    <property type="entry name" value="HTH-TYPE TRANSCRIPTIONAL REGULATOR YJDC"/>
    <property type="match status" value="1"/>
</dbReference>
<dbReference type="SUPFAM" id="SSF46689">
    <property type="entry name" value="Homeodomain-like"/>
    <property type="match status" value="1"/>
</dbReference>
<evidence type="ECO:0000313" key="6">
    <source>
        <dbReference type="EMBL" id="PZQ11222.1"/>
    </source>
</evidence>
<dbReference type="Pfam" id="PF16925">
    <property type="entry name" value="TetR_C_13"/>
    <property type="match status" value="1"/>
</dbReference>
<evidence type="ECO:0000313" key="7">
    <source>
        <dbReference type="Proteomes" id="UP000249577"/>
    </source>
</evidence>
<dbReference type="Gene3D" id="1.10.357.10">
    <property type="entry name" value="Tetracycline Repressor, domain 2"/>
    <property type="match status" value="1"/>
</dbReference>
<dbReference type="SUPFAM" id="SSF48498">
    <property type="entry name" value="Tetracyclin repressor-like, C-terminal domain"/>
    <property type="match status" value="1"/>
</dbReference>
<dbReference type="GO" id="GO:0003677">
    <property type="term" value="F:DNA binding"/>
    <property type="evidence" value="ECO:0007669"/>
    <property type="project" value="UniProtKB-UniRule"/>
</dbReference>
<accession>A0A2W5K1H3</accession>